<sequence>MLAVFLVPIVPLVYQIEKDAFEEAEKAGRTKEEEMDVDPANYVFISPYDLYVTFLIVVAWFKLVQTSSRK</sequence>
<organism evidence="1 2">
    <name type="scientific">Camellia lanceoleosa</name>
    <dbReference type="NCBI Taxonomy" id="1840588"/>
    <lineage>
        <taxon>Eukaryota</taxon>
        <taxon>Viridiplantae</taxon>
        <taxon>Streptophyta</taxon>
        <taxon>Embryophyta</taxon>
        <taxon>Tracheophyta</taxon>
        <taxon>Spermatophyta</taxon>
        <taxon>Magnoliopsida</taxon>
        <taxon>eudicotyledons</taxon>
        <taxon>Gunneridae</taxon>
        <taxon>Pentapetalae</taxon>
        <taxon>asterids</taxon>
        <taxon>Ericales</taxon>
        <taxon>Theaceae</taxon>
        <taxon>Camellia</taxon>
    </lineage>
</organism>
<accession>A0ACC0ILX7</accession>
<dbReference type="EMBL" id="CM045760">
    <property type="protein sequence ID" value="KAI8026420.1"/>
    <property type="molecule type" value="Genomic_DNA"/>
</dbReference>
<evidence type="ECO:0000313" key="1">
    <source>
        <dbReference type="EMBL" id="KAI8026420.1"/>
    </source>
</evidence>
<comment type="caution">
    <text evidence="1">The sequence shown here is derived from an EMBL/GenBank/DDBJ whole genome shotgun (WGS) entry which is preliminary data.</text>
</comment>
<evidence type="ECO:0000313" key="2">
    <source>
        <dbReference type="Proteomes" id="UP001060215"/>
    </source>
</evidence>
<name>A0ACC0ILX7_9ERIC</name>
<gene>
    <name evidence="1" type="ORF">LOK49_LG02G02165</name>
</gene>
<proteinExistence type="predicted"/>
<protein>
    <submittedName>
        <fullName evidence="1">Uncharacterized protein</fullName>
    </submittedName>
</protein>
<keyword evidence="2" id="KW-1185">Reference proteome</keyword>
<dbReference type="Proteomes" id="UP001060215">
    <property type="component" value="Chromosome 3"/>
</dbReference>
<reference evidence="1 2" key="1">
    <citation type="journal article" date="2022" name="Plant J.">
        <title>Chromosome-level genome of Camellia lanceoleosa provides a valuable resource for understanding genome evolution and self-incompatibility.</title>
        <authorList>
            <person name="Gong W."/>
            <person name="Xiao S."/>
            <person name="Wang L."/>
            <person name="Liao Z."/>
            <person name="Chang Y."/>
            <person name="Mo W."/>
            <person name="Hu G."/>
            <person name="Li W."/>
            <person name="Zhao G."/>
            <person name="Zhu H."/>
            <person name="Hu X."/>
            <person name="Ji K."/>
            <person name="Xiang X."/>
            <person name="Song Q."/>
            <person name="Yuan D."/>
            <person name="Jin S."/>
            <person name="Zhang L."/>
        </authorList>
    </citation>
    <scope>NUCLEOTIDE SEQUENCE [LARGE SCALE GENOMIC DNA]</scope>
    <source>
        <strain evidence="1">SQ_2022a</strain>
    </source>
</reference>